<evidence type="ECO:0000313" key="8">
    <source>
        <dbReference type="Proteomes" id="UP000254134"/>
    </source>
</evidence>
<dbReference type="RefSeq" id="WP_114794722.1">
    <property type="nucleotide sequence ID" value="NZ_QQZY01000001.1"/>
</dbReference>
<evidence type="ECO:0000256" key="1">
    <source>
        <dbReference type="ARBA" id="ARBA00022714"/>
    </source>
</evidence>
<keyword evidence="4" id="KW-0411">Iron-sulfur</keyword>
<reference evidence="8" key="2">
    <citation type="journal article" date="2019" name="MicrobiologyOpen">
        <title>High-quality draft genome sequence of Gaiella occulta isolated from a 150 meter deep mineral water borehole and comparison with the genome sequences of other deep-branching lineages of the phylum Actinobacteria.</title>
        <authorList>
            <person name="Severino R."/>
            <person name="Froufe H.J.C."/>
            <person name="Barroso C."/>
            <person name="Albuquerque L."/>
            <person name="Lobo-da-Cunha A."/>
            <person name="da Costa M.S."/>
            <person name="Egas C."/>
        </authorList>
    </citation>
    <scope>NUCLEOTIDE SEQUENCE [LARGE SCALE GENOMIC DNA]</scope>
    <source>
        <strain evidence="8">F2-233</strain>
    </source>
</reference>
<sequence length="256" mass="27817">MDFDCAIAELDTLVETLEREGDERALHLLQLIDAIHRPGLELIVAGDLEHPVARALLAMYDLAALDERLQVEEALDLVRPYIHSHDGELELLDVEDGVVHLRLTGACHGCSGSAMTLRRGVEEVLREHYPSFREIVAHEPDGQLLQIASLRRPVFVEAGAAEDLAPGELRPLSLDGLAILLANVQGEIYAFRNGCPVDGLPLEGGRLTEAVLVCPWHNCAFDARTGKRVDDQSEPGLAVVPVAIEDGVVRVAVNVA</sequence>
<dbReference type="PANTHER" id="PTHR11178">
    <property type="entry name" value="IRON-SULFUR CLUSTER SCAFFOLD PROTEIN NFU-RELATED"/>
    <property type="match status" value="1"/>
</dbReference>
<dbReference type="InterPro" id="IPR034904">
    <property type="entry name" value="FSCA_dom_sf"/>
</dbReference>
<proteinExistence type="predicted"/>
<accession>A0A7M2Z099</accession>
<evidence type="ECO:0000259" key="6">
    <source>
        <dbReference type="PROSITE" id="PS51296"/>
    </source>
</evidence>
<dbReference type="SUPFAM" id="SSF117916">
    <property type="entry name" value="Fe-S cluster assembly (FSCA) domain-like"/>
    <property type="match status" value="1"/>
</dbReference>
<keyword evidence="8" id="KW-1185">Reference proteome</keyword>
<keyword evidence="2" id="KW-0479">Metal-binding</keyword>
<dbReference type="InterPro" id="IPR036922">
    <property type="entry name" value="Rieske_2Fe-2S_sf"/>
</dbReference>
<dbReference type="PROSITE" id="PS51296">
    <property type="entry name" value="RIESKE"/>
    <property type="match status" value="1"/>
</dbReference>
<dbReference type="InterPro" id="IPR017941">
    <property type="entry name" value="Rieske_2Fe-2S"/>
</dbReference>
<dbReference type="Pfam" id="PF01106">
    <property type="entry name" value="NifU"/>
    <property type="match status" value="1"/>
</dbReference>
<dbReference type="EMBL" id="QQZY01000001">
    <property type="protein sequence ID" value="RDI75838.1"/>
    <property type="molecule type" value="Genomic_DNA"/>
</dbReference>
<comment type="caution">
    <text evidence="7">The sequence shown here is derived from an EMBL/GenBank/DDBJ whole genome shotgun (WGS) entry which is preliminary data.</text>
</comment>
<dbReference type="OrthoDB" id="9798220at2"/>
<reference evidence="7 8" key="1">
    <citation type="submission" date="2018-07" db="EMBL/GenBank/DDBJ databases">
        <title>High-quality-draft genome sequence of Gaiella occulta.</title>
        <authorList>
            <person name="Severino R."/>
            <person name="Froufe H.J.C."/>
            <person name="Rainey F.A."/>
            <person name="Barroso C."/>
            <person name="Albuquerque L."/>
            <person name="Lobo-Da-Cunha A."/>
            <person name="Da Costa M.S."/>
            <person name="Egas C."/>
        </authorList>
    </citation>
    <scope>NUCLEOTIDE SEQUENCE [LARGE SCALE GENOMIC DNA]</scope>
    <source>
        <strain evidence="7 8">F2-233</strain>
    </source>
</reference>
<dbReference type="Proteomes" id="UP000254134">
    <property type="component" value="Unassembled WGS sequence"/>
</dbReference>
<protein>
    <submittedName>
        <fullName evidence="7">NifU-like domain</fullName>
    </submittedName>
</protein>
<evidence type="ECO:0000256" key="2">
    <source>
        <dbReference type="ARBA" id="ARBA00022723"/>
    </source>
</evidence>
<name>A0A7M2Z099_9ACTN</name>
<keyword evidence="1" id="KW-0001">2Fe-2S</keyword>
<evidence type="ECO:0000256" key="3">
    <source>
        <dbReference type="ARBA" id="ARBA00023004"/>
    </source>
</evidence>
<feature type="domain" description="Rieske" evidence="6">
    <location>
        <begin position="156"/>
        <end position="251"/>
    </location>
</feature>
<dbReference type="GO" id="GO:0051537">
    <property type="term" value="F:2 iron, 2 sulfur cluster binding"/>
    <property type="evidence" value="ECO:0007669"/>
    <property type="project" value="UniProtKB-KW"/>
</dbReference>
<dbReference type="GO" id="GO:0005506">
    <property type="term" value="F:iron ion binding"/>
    <property type="evidence" value="ECO:0007669"/>
    <property type="project" value="InterPro"/>
</dbReference>
<evidence type="ECO:0000256" key="5">
    <source>
        <dbReference type="ARBA" id="ARBA00049958"/>
    </source>
</evidence>
<dbReference type="SUPFAM" id="SSF50022">
    <property type="entry name" value="ISP domain"/>
    <property type="match status" value="1"/>
</dbReference>
<evidence type="ECO:0000313" key="7">
    <source>
        <dbReference type="EMBL" id="RDI75838.1"/>
    </source>
</evidence>
<dbReference type="PANTHER" id="PTHR11178:SF51">
    <property type="entry name" value="FE_S BIOGENESIS PROTEIN NFUA"/>
    <property type="match status" value="1"/>
</dbReference>
<dbReference type="InterPro" id="IPR001075">
    <property type="entry name" value="NIF_FeS_clus_asmbl_NifU_C"/>
</dbReference>
<organism evidence="7 8">
    <name type="scientific">Gaiella occulta</name>
    <dbReference type="NCBI Taxonomy" id="1002870"/>
    <lineage>
        <taxon>Bacteria</taxon>
        <taxon>Bacillati</taxon>
        <taxon>Actinomycetota</taxon>
        <taxon>Thermoleophilia</taxon>
        <taxon>Gaiellales</taxon>
        <taxon>Gaiellaceae</taxon>
        <taxon>Gaiella</taxon>
    </lineage>
</organism>
<dbReference type="Pfam" id="PF00355">
    <property type="entry name" value="Rieske"/>
    <property type="match status" value="1"/>
</dbReference>
<dbReference type="AlphaFoldDB" id="A0A7M2Z099"/>
<dbReference type="GO" id="GO:0016226">
    <property type="term" value="P:iron-sulfur cluster assembly"/>
    <property type="evidence" value="ECO:0007669"/>
    <property type="project" value="InterPro"/>
</dbReference>
<keyword evidence="3" id="KW-0408">Iron</keyword>
<comment type="function">
    <text evidence="5">May be involved in the formation or repair of [Fe-S] clusters present in iron-sulfur proteins.</text>
</comment>
<evidence type="ECO:0000256" key="4">
    <source>
        <dbReference type="ARBA" id="ARBA00023014"/>
    </source>
</evidence>
<dbReference type="GO" id="GO:0016705">
    <property type="term" value="F:oxidoreductase activity, acting on paired donors, with incorporation or reduction of molecular oxygen"/>
    <property type="evidence" value="ECO:0007669"/>
    <property type="project" value="UniProtKB-ARBA"/>
</dbReference>
<dbReference type="Gene3D" id="3.30.300.130">
    <property type="entry name" value="Fe-S cluster assembly (FSCA)"/>
    <property type="match status" value="1"/>
</dbReference>
<dbReference type="Gene3D" id="2.102.10.10">
    <property type="entry name" value="Rieske [2Fe-2S] iron-sulphur domain"/>
    <property type="match status" value="1"/>
</dbReference>
<gene>
    <name evidence="7" type="ORF">Gocc_0257</name>
</gene>
<dbReference type="GO" id="GO:0004497">
    <property type="term" value="F:monooxygenase activity"/>
    <property type="evidence" value="ECO:0007669"/>
    <property type="project" value="UniProtKB-ARBA"/>
</dbReference>